<dbReference type="RefSeq" id="WP_067460689.1">
    <property type="nucleotide sequence ID" value="NZ_SMFR01000008.1"/>
</dbReference>
<proteinExistence type="predicted"/>
<sequence length="84" mass="9383">MSSHLASAAIQLAPWSAFWMQLPVLVLVLAVLAMAITALLRANREDIPRIVEAVVATICRRLTLPAGNRRRPRRPTRIEEGTER</sequence>
<evidence type="ECO:0000313" key="3">
    <source>
        <dbReference type="Proteomes" id="UP000294856"/>
    </source>
</evidence>
<dbReference type="AlphaFoldDB" id="A0A4R1FAZ3"/>
<evidence type="ECO:0000256" key="1">
    <source>
        <dbReference type="SAM" id="Phobius"/>
    </source>
</evidence>
<comment type="caution">
    <text evidence="2">The sequence shown here is derived from an EMBL/GenBank/DDBJ whole genome shotgun (WGS) entry which is preliminary data.</text>
</comment>
<keyword evidence="3" id="KW-1185">Reference proteome</keyword>
<gene>
    <name evidence="2" type="ORF">DFR71_6255</name>
</gene>
<organism evidence="2 3">
    <name type="scientific">Nocardia alba</name>
    <dbReference type="NCBI Taxonomy" id="225051"/>
    <lineage>
        <taxon>Bacteria</taxon>
        <taxon>Bacillati</taxon>
        <taxon>Actinomycetota</taxon>
        <taxon>Actinomycetes</taxon>
        <taxon>Mycobacteriales</taxon>
        <taxon>Nocardiaceae</taxon>
        <taxon>Nocardia</taxon>
    </lineage>
</organism>
<reference evidence="2 3" key="1">
    <citation type="submission" date="2019-03" db="EMBL/GenBank/DDBJ databases">
        <title>Genomic Encyclopedia of Type Strains, Phase IV (KMG-IV): sequencing the most valuable type-strain genomes for metagenomic binning, comparative biology and taxonomic classification.</title>
        <authorList>
            <person name="Goeker M."/>
        </authorList>
    </citation>
    <scope>NUCLEOTIDE SEQUENCE [LARGE SCALE GENOMIC DNA]</scope>
    <source>
        <strain evidence="2 3">DSM 44684</strain>
    </source>
</reference>
<dbReference type="Proteomes" id="UP000294856">
    <property type="component" value="Unassembled WGS sequence"/>
</dbReference>
<keyword evidence="1" id="KW-0472">Membrane</keyword>
<feature type="transmembrane region" description="Helical" evidence="1">
    <location>
        <begin position="20"/>
        <end position="40"/>
    </location>
</feature>
<name>A0A4R1FAZ3_9NOCA</name>
<accession>A0A4R1FAZ3</accession>
<dbReference type="EMBL" id="SMFR01000008">
    <property type="protein sequence ID" value="TCJ89964.1"/>
    <property type="molecule type" value="Genomic_DNA"/>
</dbReference>
<protein>
    <submittedName>
        <fullName evidence="2">Uncharacterized protein</fullName>
    </submittedName>
</protein>
<keyword evidence="1" id="KW-1133">Transmembrane helix</keyword>
<keyword evidence="1" id="KW-0812">Transmembrane</keyword>
<evidence type="ECO:0000313" key="2">
    <source>
        <dbReference type="EMBL" id="TCJ89964.1"/>
    </source>
</evidence>